<proteinExistence type="inferred from homology"/>
<dbReference type="OrthoDB" id="5197598at2759"/>
<feature type="transmembrane region" description="Helical" evidence="8">
    <location>
        <begin position="345"/>
        <end position="365"/>
    </location>
</feature>
<name>A0A9W8PVQ8_9HYPO</name>
<feature type="transmembrane region" description="Helical" evidence="8">
    <location>
        <begin position="222"/>
        <end position="248"/>
    </location>
</feature>
<organism evidence="10 11">
    <name type="scientific">Fusarium irregulare</name>
    <dbReference type="NCBI Taxonomy" id="2494466"/>
    <lineage>
        <taxon>Eukaryota</taxon>
        <taxon>Fungi</taxon>
        <taxon>Dikarya</taxon>
        <taxon>Ascomycota</taxon>
        <taxon>Pezizomycotina</taxon>
        <taxon>Sordariomycetes</taxon>
        <taxon>Hypocreomycetidae</taxon>
        <taxon>Hypocreales</taxon>
        <taxon>Nectriaceae</taxon>
        <taxon>Fusarium</taxon>
        <taxon>Fusarium incarnatum-equiseti species complex</taxon>
    </lineage>
</organism>
<keyword evidence="4" id="KW-0533">Nickel</keyword>
<dbReference type="InterPro" id="IPR004688">
    <property type="entry name" value="Ni/Co_transpt"/>
</dbReference>
<keyword evidence="6 8" id="KW-1133">Transmembrane helix</keyword>
<accession>A0A9W8PVQ8</accession>
<dbReference type="AlphaFoldDB" id="A0A9W8PVQ8"/>
<evidence type="ECO:0000256" key="4">
    <source>
        <dbReference type="ARBA" id="ARBA00022596"/>
    </source>
</evidence>
<evidence type="ECO:0000256" key="8">
    <source>
        <dbReference type="RuleBase" id="RU362101"/>
    </source>
</evidence>
<evidence type="ECO:0000256" key="7">
    <source>
        <dbReference type="ARBA" id="ARBA00023136"/>
    </source>
</evidence>
<keyword evidence="11" id="KW-1185">Reference proteome</keyword>
<dbReference type="Pfam" id="PF03824">
    <property type="entry name" value="NicO"/>
    <property type="match status" value="1"/>
</dbReference>
<keyword evidence="3 8" id="KW-0813">Transport</keyword>
<dbReference type="GO" id="GO:0012505">
    <property type="term" value="C:endomembrane system"/>
    <property type="evidence" value="ECO:0007669"/>
    <property type="project" value="UniProtKB-SubCell"/>
</dbReference>
<dbReference type="PANTHER" id="PTHR31611:SF0">
    <property type="entry name" value="HIGH-AFFINITY NICKEL TRANSPORT PROTEIN NIC1"/>
    <property type="match status" value="1"/>
</dbReference>
<comment type="caution">
    <text evidence="10">The sequence shown here is derived from an EMBL/GenBank/DDBJ whole genome shotgun (WGS) entry which is preliminary data.</text>
</comment>
<evidence type="ECO:0000256" key="2">
    <source>
        <dbReference type="ARBA" id="ARBA00010892"/>
    </source>
</evidence>
<evidence type="ECO:0000313" key="10">
    <source>
        <dbReference type="EMBL" id="KAJ4019584.1"/>
    </source>
</evidence>
<dbReference type="GO" id="GO:0005886">
    <property type="term" value="C:plasma membrane"/>
    <property type="evidence" value="ECO:0007669"/>
    <property type="project" value="UniProtKB-SubCell"/>
</dbReference>
<evidence type="ECO:0000256" key="1">
    <source>
        <dbReference type="ARBA" id="ARBA00004127"/>
    </source>
</evidence>
<evidence type="ECO:0000313" key="11">
    <source>
        <dbReference type="Proteomes" id="UP001152130"/>
    </source>
</evidence>
<keyword evidence="5 8" id="KW-0812">Transmembrane</keyword>
<comment type="subcellular location">
    <subcellularLocation>
        <location evidence="8">Cell membrane</location>
        <topology evidence="8">Multi-pass membrane protein</topology>
    </subcellularLocation>
    <subcellularLocation>
        <location evidence="1">Endomembrane system</location>
        <topology evidence="1">Multi-pass membrane protein</topology>
    </subcellularLocation>
</comment>
<evidence type="ECO:0000256" key="3">
    <source>
        <dbReference type="ARBA" id="ARBA00022448"/>
    </source>
</evidence>
<dbReference type="PANTHER" id="PTHR31611">
    <property type="entry name" value="HIGH-AFFINITY NICKEL TRANSPORT PROTEIN NIC1"/>
    <property type="match status" value="1"/>
</dbReference>
<protein>
    <recommendedName>
        <fullName evidence="8">Nickel/cobalt efflux system</fullName>
    </recommendedName>
</protein>
<feature type="transmembrane region" description="Helical" evidence="8">
    <location>
        <begin position="25"/>
        <end position="48"/>
    </location>
</feature>
<evidence type="ECO:0000256" key="5">
    <source>
        <dbReference type="ARBA" id="ARBA00022692"/>
    </source>
</evidence>
<feature type="transmembrane region" description="Helical" evidence="8">
    <location>
        <begin position="134"/>
        <end position="155"/>
    </location>
</feature>
<feature type="transmembrane region" description="Helical" evidence="8">
    <location>
        <begin position="254"/>
        <end position="283"/>
    </location>
</feature>
<dbReference type="InterPro" id="IPR011541">
    <property type="entry name" value="Ni/Co_transpt_high_affinity"/>
</dbReference>
<feature type="compositionally biased region" description="Polar residues" evidence="9">
    <location>
        <begin position="394"/>
        <end position="406"/>
    </location>
</feature>
<dbReference type="EMBL" id="JAPDHF010000004">
    <property type="protein sequence ID" value="KAJ4019584.1"/>
    <property type="molecule type" value="Genomic_DNA"/>
</dbReference>
<feature type="transmembrane region" description="Helical" evidence="8">
    <location>
        <begin position="295"/>
        <end position="325"/>
    </location>
</feature>
<sequence length="406" mass="43738">MAFVSKLLELTDKIPVLSGLPTNSVLLIALLTTVNIVIWLGLALPILITHPRLAAPAALSYTLGLRHALDADHIAAIDLTTRRLIAAGRRPASVGTFFSLGHSTIVIITCIVVAATSSALRNRFDDFKRVGNIIGTAVSAVFLIVLCVLNGWVLYRLIQRLRATLAQDGGQNVVYENGPTTEEGRQEAERLAAGQLSMEGGGAKTTILRRLFKAIDQPWKMYPLGIVFGLGFDTSSEIAILGIASIQAVQGTSIWFILIFPILFTAGMCLVDTTDGALMLALYTSKAFSRDHVAIMYYSIVLTGITVLVSAFIGIVQVLSLILNVAHPQGKFWDGVEAIGDSFDIIGGCICGVFLLLGIGSILVYKPWKRRMERKASARVFNTPEPLDRGLESGPTNATPLLHNNA</sequence>
<keyword evidence="7 8" id="KW-0472">Membrane</keyword>
<gene>
    <name evidence="10" type="ORF">NW766_003321</name>
</gene>
<evidence type="ECO:0000256" key="6">
    <source>
        <dbReference type="ARBA" id="ARBA00022989"/>
    </source>
</evidence>
<comment type="similarity">
    <text evidence="2 8">Belongs to the NiCoT transporter (TC 2.A.52) family.</text>
</comment>
<evidence type="ECO:0000256" key="9">
    <source>
        <dbReference type="SAM" id="MobiDB-lite"/>
    </source>
</evidence>
<feature type="transmembrane region" description="Helical" evidence="8">
    <location>
        <begin position="92"/>
        <end position="114"/>
    </location>
</feature>
<dbReference type="GO" id="GO:0015099">
    <property type="term" value="F:nickel cation transmembrane transporter activity"/>
    <property type="evidence" value="ECO:0007669"/>
    <property type="project" value="UniProtKB-UniRule"/>
</dbReference>
<reference evidence="10" key="1">
    <citation type="submission" date="2022-10" db="EMBL/GenBank/DDBJ databases">
        <title>Fusarium specimens isolated from Avocado Roots.</title>
        <authorList>
            <person name="Stajich J."/>
            <person name="Roper C."/>
            <person name="Heimlech-Rivalta G."/>
        </authorList>
    </citation>
    <scope>NUCLEOTIDE SEQUENCE</scope>
    <source>
        <strain evidence="10">CF00143</strain>
    </source>
</reference>
<dbReference type="Proteomes" id="UP001152130">
    <property type="component" value="Unassembled WGS sequence"/>
</dbReference>
<feature type="region of interest" description="Disordered" evidence="9">
    <location>
        <begin position="386"/>
        <end position="406"/>
    </location>
</feature>